<comment type="caution">
    <text evidence="1">The sequence shown here is derived from an EMBL/GenBank/DDBJ whole genome shotgun (WGS) entry which is preliminary data.</text>
</comment>
<dbReference type="InParanoid" id="A0A369JHA6"/>
<sequence length="384" mass="43955">MYILESPSLSNAIVMTESVADPPREIIDEIIANISRDHTALKNCALASPTLLFSSRIHLFSSIKLDQAWLCKGLHVLLTKNPRLATYIHSITLSIGETRWPTEPNWLSLDGSLPDVLDILSALRSISLKIHLSWMEISPQISVDIFRMFALPCLMSIRIMGLNEIPINFFYISATIERLELIEVTFERTSDFDPGTPTSLSFGSLVFDPWLYRRDRDSTSRDLRAFKFSLSKLASLQSLSLTFLVLYRTHDELLNNFHTLSRDLLVLLASSTSAIEHIETLTLTFKPKVDYSLDEEVPWPHLPSILADSIDLWGRLDEAICSYRRSNGLRVNIMSSLQQLRKRNQVVDLRRAWQRLMKGKLPVLEERCVLNLEAESFYEDFPQD</sequence>
<accession>A0A369JHA6</accession>
<evidence type="ECO:0000313" key="1">
    <source>
        <dbReference type="EMBL" id="RDB21569.1"/>
    </source>
</evidence>
<evidence type="ECO:0008006" key="3">
    <source>
        <dbReference type="Google" id="ProtNLM"/>
    </source>
</evidence>
<reference evidence="1" key="1">
    <citation type="submission" date="2018-04" db="EMBL/GenBank/DDBJ databases">
        <title>Whole genome sequencing of Hypsizygus marmoreus.</title>
        <authorList>
            <person name="Choi I.-G."/>
            <person name="Min B."/>
            <person name="Kim J.-G."/>
            <person name="Kim S."/>
            <person name="Oh Y.-L."/>
            <person name="Kong W.-S."/>
            <person name="Park H."/>
            <person name="Jeong J."/>
            <person name="Song E.-S."/>
        </authorList>
    </citation>
    <scope>NUCLEOTIDE SEQUENCE [LARGE SCALE GENOMIC DNA]</scope>
    <source>
        <strain evidence="1">51987-8</strain>
    </source>
</reference>
<organism evidence="1 2">
    <name type="scientific">Hypsizygus marmoreus</name>
    <name type="common">White beech mushroom</name>
    <name type="synonym">Agaricus marmoreus</name>
    <dbReference type="NCBI Taxonomy" id="39966"/>
    <lineage>
        <taxon>Eukaryota</taxon>
        <taxon>Fungi</taxon>
        <taxon>Dikarya</taxon>
        <taxon>Basidiomycota</taxon>
        <taxon>Agaricomycotina</taxon>
        <taxon>Agaricomycetes</taxon>
        <taxon>Agaricomycetidae</taxon>
        <taxon>Agaricales</taxon>
        <taxon>Tricholomatineae</taxon>
        <taxon>Lyophyllaceae</taxon>
        <taxon>Hypsizygus</taxon>
    </lineage>
</organism>
<keyword evidence="2" id="KW-1185">Reference proteome</keyword>
<dbReference type="AlphaFoldDB" id="A0A369JHA6"/>
<name>A0A369JHA6_HYPMA</name>
<gene>
    <name evidence="1" type="ORF">Hypma_011312</name>
</gene>
<evidence type="ECO:0000313" key="2">
    <source>
        <dbReference type="Proteomes" id="UP000076154"/>
    </source>
</evidence>
<proteinExistence type="predicted"/>
<protein>
    <recommendedName>
        <fullName evidence="3">F-box domain-containing protein</fullName>
    </recommendedName>
</protein>
<dbReference type="EMBL" id="LUEZ02000054">
    <property type="protein sequence ID" value="RDB21569.1"/>
    <property type="molecule type" value="Genomic_DNA"/>
</dbReference>
<dbReference type="Proteomes" id="UP000076154">
    <property type="component" value="Unassembled WGS sequence"/>
</dbReference>
<dbReference type="OrthoDB" id="3071231at2759"/>